<feature type="transmembrane region" description="Helical" evidence="1">
    <location>
        <begin position="92"/>
        <end position="111"/>
    </location>
</feature>
<dbReference type="InterPro" id="IPR019251">
    <property type="entry name" value="DUF2231_TM"/>
</dbReference>
<reference evidence="3 4" key="1">
    <citation type="submission" date="2020-07" db="EMBL/GenBank/DDBJ databases">
        <title>Genomic Encyclopedia of Type Strains, Phase IV (KMG-V): Genome sequencing to study the core and pangenomes of soil and plant-associated prokaryotes.</title>
        <authorList>
            <person name="Whitman W."/>
        </authorList>
    </citation>
    <scope>NUCLEOTIDE SEQUENCE [LARGE SCALE GENOMIC DNA]</scope>
    <source>
        <strain evidence="3 4">SAS40</strain>
    </source>
</reference>
<evidence type="ECO:0000313" key="4">
    <source>
        <dbReference type="Proteomes" id="UP000542125"/>
    </source>
</evidence>
<organism evidence="3 4">
    <name type="scientific">Pigmentiphaga litoralis</name>
    <dbReference type="NCBI Taxonomy" id="516702"/>
    <lineage>
        <taxon>Bacteria</taxon>
        <taxon>Pseudomonadati</taxon>
        <taxon>Pseudomonadota</taxon>
        <taxon>Betaproteobacteria</taxon>
        <taxon>Burkholderiales</taxon>
        <taxon>Alcaligenaceae</taxon>
        <taxon>Pigmentiphaga</taxon>
    </lineage>
</organism>
<gene>
    <name evidence="3" type="ORF">FHW18_002859</name>
</gene>
<dbReference type="Proteomes" id="UP000542125">
    <property type="component" value="Unassembled WGS sequence"/>
</dbReference>
<protein>
    <submittedName>
        <fullName evidence="3">Putative membrane protein</fullName>
    </submittedName>
</protein>
<keyword evidence="1" id="KW-0472">Membrane</keyword>
<keyword evidence="4" id="KW-1185">Reference proteome</keyword>
<accession>A0A7Y9IW48</accession>
<evidence type="ECO:0000259" key="2">
    <source>
        <dbReference type="Pfam" id="PF09990"/>
    </source>
</evidence>
<dbReference type="EMBL" id="JACBYR010000001">
    <property type="protein sequence ID" value="NYE83588.1"/>
    <property type="molecule type" value="Genomic_DNA"/>
</dbReference>
<name>A0A7Y9IW48_9BURK</name>
<dbReference type="AlphaFoldDB" id="A0A7Y9IW48"/>
<dbReference type="PIRSF" id="PIRSF029509">
    <property type="entry name" value="UCP029509"/>
    <property type="match status" value="1"/>
</dbReference>
<keyword evidence="1" id="KW-0812">Transmembrane</keyword>
<dbReference type="InterPro" id="IPR016923">
    <property type="entry name" value="UCP029509"/>
</dbReference>
<comment type="caution">
    <text evidence="3">The sequence shown here is derived from an EMBL/GenBank/DDBJ whole genome shotgun (WGS) entry which is preliminary data.</text>
</comment>
<feature type="transmembrane region" description="Helical" evidence="1">
    <location>
        <begin position="123"/>
        <end position="141"/>
    </location>
</feature>
<evidence type="ECO:0000256" key="1">
    <source>
        <dbReference type="SAM" id="Phobius"/>
    </source>
</evidence>
<feature type="transmembrane region" description="Helical" evidence="1">
    <location>
        <begin position="59"/>
        <end position="80"/>
    </location>
</feature>
<evidence type="ECO:0000313" key="3">
    <source>
        <dbReference type="EMBL" id="NYE83588.1"/>
    </source>
</evidence>
<feature type="domain" description="DUF2231" evidence="2">
    <location>
        <begin position="21"/>
        <end position="153"/>
    </location>
</feature>
<dbReference type="RefSeq" id="WP_179587360.1">
    <property type="nucleotide sequence ID" value="NZ_JACBYR010000001.1"/>
</dbReference>
<feature type="transmembrane region" description="Helical" evidence="1">
    <location>
        <begin position="27"/>
        <end position="47"/>
    </location>
</feature>
<sequence>MEKFGLPLPIDTPTRVAVAEHPIHPMLVPFPIAFFMGGLAADGAFIFFGDPFWARGALWLIGGGAVMGILAGIAGTIELLSVPGIRHRAASWNHFVVAVLLLAVGSINWYLRIGDAEAAVVPYGVFLSCMSALLVAVAGWMGGKLVFEHQIGVGNDDTDD</sequence>
<keyword evidence="1" id="KW-1133">Transmembrane helix</keyword>
<dbReference type="Pfam" id="PF09990">
    <property type="entry name" value="DUF2231"/>
    <property type="match status" value="1"/>
</dbReference>
<proteinExistence type="predicted"/>